<comment type="catalytic activity">
    <reaction evidence="9">
        <text>Couples ATP hydrolysis with the unwinding of duplex DNA by translocating in the 3'-5' direction.</text>
        <dbReference type="EC" id="5.6.2.4"/>
    </reaction>
</comment>
<dbReference type="PANTHER" id="PTHR13710">
    <property type="entry name" value="DNA HELICASE RECQ FAMILY MEMBER"/>
    <property type="match status" value="1"/>
</dbReference>
<evidence type="ECO:0000313" key="16">
    <source>
        <dbReference type="Proteomes" id="UP001149140"/>
    </source>
</evidence>
<evidence type="ECO:0000313" key="15">
    <source>
        <dbReference type="EMBL" id="MDA0164841.1"/>
    </source>
</evidence>
<keyword evidence="16" id="KW-1185">Reference proteome</keyword>
<dbReference type="GO" id="GO:0016787">
    <property type="term" value="F:hydrolase activity"/>
    <property type="evidence" value="ECO:0007669"/>
    <property type="project" value="UniProtKB-KW"/>
</dbReference>
<dbReference type="GO" id="GO:0043590">
    <property type="term" value="C:bacterial nucleoid"/>
    <property type="evidence" value="ECO:0007669"/>
    <property type="project" value="TreeGrafter"/>
</dbReference>
<dbReference type="GO" id="GO:0009378">
    <property type="term" value="F:four-way junction helicase activity"/>
    <property type="evidence" value="ECO:0007669"/>
    <property type="project" value="TreeGrafter"/>
</dbReference>
<evidence type="ECO:0000256" key="10">
    <source>
        <dbReference type="ARBA" id="ARBA00034808"/>
    </source>
</evidence>
<keyword evidence="3" id="KW-0547">Nucleotide-binding</keyword>
<dbReference type="NCBIfam" id="TIGR00614">
    <property type="entry name" value="recQ_fam"/>
    <property type="match status" value="1"/>
</dbReference>
<evidence type="ECO:0000256" key="3">
    <source>
        <dbReference type="ARBA" id="ARBA00022741"/>
    </source>
</evidence>
<dbReference type="InterPro" id="IPR036388">
    <property type="entry name" value="WH-like_DNA-bd_sf"/>
</dbReference>
<dbReference type="GO" id="GO:0005737">
    <property type="term" value="C:cytoplasm"/>
    <property type="evidence" value="ECO:0007669"/>
    <property type="project" value="TreeGrafter"/>
</dbReference>
<dbReference type="GO" id="GO:0003677">
    <property type="term" value="F:DNA binding"/>
    <property type="evidence" value="ECO:0007669"/>
    <property type="project" value="UniProtKB-KW"/>
</dbReference>
<dbReference type="GO" id="GO:0005524">
    <property type="term" value="F:ATP binding"/>
    <property type="evidence" value="ECO:0007669"/>
    <property type="project" value="UniProtKB-KW"/>
</dbReference>
<reference evidence="15" key="1">
    <citation type="submission" date="2022-10" db="EMBL/GenBank/DDBJ databases">
        <title>The WGS of Solirubrobacter ginsenosidimutans DSM 21036.</title>
        <authorList>
            <person name="Jiang Z."/>
        </authorList>
    </citation>
    <scope>NUCLEOTIDE SEQUENCE</scope>
    <source>
        <strain evidence="15">DSM 21036</strain>
    </source>
</reference>
<evidence type="ECO:0000256" key="5">
    <source>
        <dbReference type="ARBA" id="ARBA00022806"/>
    </source>
</evidence>
<dbReference type="GO" id="GO:0006281">
    <property type="term" value="P:DNA repair"/>
    <property type="evidence" value="ECO:0007669"/>
    <property type="project" value="TreeGrafter"/>
</dbReference>
<dbReference type="GO" id="GO:0046872">
    <property type="term" value="F:metal ion binding"/>
    <property type="evidence" value="ECO:0007669"/>
    <property type="project" value="UniProtKB-KW"/>
</dbReference>
<organism evidence="15 16">
    <name type="scientific">Solirubrobacter ginsenosidimutans</name>
    <dbReference type="NCBI Taxonomy" id="490573"/>
    <lineage>
        <taxon>Bacteria</taxon>
        <taxon>Bacillati</taxon>
        <taxon>Actinomycetota</taxon>
        <taxon>Thermoleophilia</taxon>
        <taxon>Solirubrobacterales</taxon>
        <taxon>Solirubrobacteraceae</taxon>
        <taxon>Solirubrobacter</taxon>
    </lineage>
</organism>
<evidence type="ECO:0000256" key="1">
    <source>
        <dbReference type="ARBA" id="ARBA00005446"/>
    </source>
</evidence>
<dbReference type="Pfam" id="PF16124">
    <property type="entry name" value="RecQ_Zn_bind"/>
    <property type="match status" value="1"/>
</dbReference>
<name>A0A9X3MXI8_9ACTN</name>
<dbReference type="Gene3D" id="1.10.10.10">
    <property type="entry name" value="Winged helix-like DNA-binding domain superfamily/Winged helix DNA-binding domain"/>
    <property type="match status" value="1"/>
</dbReference>
<keyword evidence="8" id="KW-0413">Isomerase</keyword>
<dbReference type="PROSITE" id="PS51192">
    <property type="entry name" value="HELICASE_ATP_BIND_1"/>
    <property type="match status" value="1"/>
</dbReference>
<proteinExistence type="inferred from homology"/>
<comment type="similarity">
    <text evidence="1">Belongs to the helicase family. RecQ subfamily.</text>
</comment>
<feature type="domain" description="Helicase ATP-binding" evidence="13">
    <location>
        <begin position="69"/>
        <end position="238"/>
    </location>
</feature>
<evidence type="ECO:0000256" key="6">
    <source>
        <dbReference type="ARBA" id="ARBA00022840"/>
    </source>
</evidence>
<dbReference type="PANTHER" id="PTHR13710:SF105">
    <property type="entry name" value="ATP-DEPENDENT DNA HELICASE Q1"/>
    <property type="match status" value="1"/>
</dbReference>
<evidence type="ECO:0000256" key="9">
    <source>
        <dbReference type="ARBA" id="ARBA00034617"/>
    </source>
</evidence>
<dbReference type="GO" id="GO:0006310">
    <property type="term" value="P:DNA recombination"/>
    <property type="evidence" value="ECO:0007669"/>
    <property type="project" value="InterPro"/>
</dbReference>
<comment type="caution">
    <text evidence="15">The sequence shown here is derived from an EMBL/GenBank/DDBJ whole genome shotgun (WGS) entry which is preliminary data.</text>
</comment>
<sequence>MTLAPSACATTASPLIPAPPIPTKCSLRPDQGWSIPVNLGPLADESPIDRVAREAFGYPELRPGQREAIESALAGRDTLVVMSTGSGKSAIYQIAGLLTPGATVVVSPLIALQRDQVETLRGLCAGGAAQLNSTIPAGERAHALHELAEGTLEFLFLAPEQLARPQVLDELAVADISLFVVDEAHTISEWGHDFRPEYLRLGPAIDALGRPPVLALTATAAPPVREEIVERLGLRSPNILIRGFDRPNLHFAVERFNGEQGADRKLRALEERVAASGGPGIVYVSTRREAESLAAAVPNAAAYHAGMRPHERDDVQERFMDGDLEVVVATTAFGMGIDKHDVRWVFHAEVAESLDAYYQEIGRAGRDGARADIVLYYRSEDVGLRRFFAGGHVEVDELAQVLEAVRSAGHPVGADVLQHSLSLSQTKVASALARLEDAGALHVRTDGEVEGLDSAPADALMRAAEAEEMRRSFDRSRVDMMRAYAESGDCRRAFLLSYFGEPFEPPCGFCDNCEAGRVHKPPADLPFAVGARVVHGQWGSGVVQRYDDDSMVVLFDEAGYKTLALAVVRERSILTAYQAG</sequence>
<feature type="domain" description="Helicase C-terminal" evidence="14">
    <location>
        <begin position="261"/>
        <end position="409"/>
    </location>
</feature>
<gene>
    <name evidence="15" type="ORF">OM076_31520</name>
</gene>
<dbReference type="EMBL" id="JAPDOD010000038">
    <property type="protein sequence ID" value="MDA0164841.1"/>
    <property type="molecule type" value="Genomic_DNA"/>
</dbReference>
<dbReference type="InterPro" id="IPR027417">
    <property type="entry name" value="P-loop_NTPase"/>
</dbReference>
<evidence type="ECO:0000259" key="14">
    <source>
        <dbReference type="PROSITE" id="PS51194"/>
    </source>
</evidence>
<dbReference type="Pfam" id="PF00271">
    <property type="entry name" value="Helicase_C"/>
    <property type="match status" value="1"/>
</dbReference>
<dbReference type="InterPro" id="IPR011545">
    <property type="entry name" value="DEAD/DEAH_box_helicase_dom"/>
</dbReference>
<dbReference type="EC" id="5.6.2.4" evidence="10"/>
<dbReference type="SUPFAM" id="SSF52540">
    <property type="entry name" value="P-loop containing nucleoside triphosphate hydrolases"/>
    <property type="match status" value="1"/>
</dbReference>
<dbReference type="InterPro" id="IPR004589">
    <property type="entry name" value="DNA_helicase_ATP-dep_RecQ"/>
</dbReference>
<dbReference type="InterPro" id="IPR014001">
    <property type="entry name" value="Helicase_ATP-bd"/>
</dbReference>
<dbReference type="AlphaFoldDB" id="A0A9X3MXI8"/>
<evidence type="ECO:0000256" key="8">
    <source>
        <dbReference type="ARBA" id="ARBA00023235"/>
    </source>
</evidence>
<protein>
    <recommendedName>
        <fullName evidence="11">ATP-dependent DNA helicase RecQ</fullName>
        <ecNumber evidence="10">5.6.2.4</ecNumber>
    </recommendedName>
    <alternativeName>
        <fullName evidence="12">DNA 3'-5' helicase RecQ</fullName>
    </alternativeName>
</protein>
<dbReference type="SMART" id="SM00490">
    <property type="entry name" value="HELICc"/>
    <property type="match status" value="1"/>
</dbReference>
<keyword evidence="4" id="KW-0378">Hydrolase</keyword>
<dbReference type="PROSITE" id="PS51194">
    <property type="entry name" value="HELICASE_CTER"/>
    <property type="match status" value="1"/>
</dbReference>
<dbReference type="InterPro" id="IPR001650">
    <property type="entry name" value="Helicase_C-like"/>
</dbReference>
<keyword evidence="6" id="KW-0067">ATP-binding</keyword>
<keyword evidence="7" id="KW-0238">DNA-binding</keyword>
<evidence type="ECO:0000256" key="11">
    <source>
        <dbReference type="ARBA" id="ARBA00044535"/>
    </source>
</evidence>
<keyword evidence="5 15" id="KW-0347">Helicase</keyword>
<evidence type="ECO:0000256" key="4">
    <source>
        <dbReference type="ARBA" id="ARBA00022801"/>
    </source>
</evidence>
<keyword evidence="2" id="KW-0479">Metal-binding</keyword>
<dbReference type="SMART" id="SM00487">
    <property type="entry name" value="DEXDc"/>
    <property type="match status" value="1"/>
</dbReference>
<dbReference type="Proteomes" id="UP001149140">
    <property type="component" value="Unassembled WGS sequence"/>
</dbReference>
<dbReference type="GO" id="GO:0043138">
    <property type="term" value="F:3'-5' DNA helicase activity"/>
    <property type="evidence" value="ECO:0007669"/>
    <property type="project" value="UniProtKB-EC"/>
</dbReference>
<evidence type="ECO:0000259" key="13">
    <source>
        <dbReference type="PROSITE" id="PS51192"/>
    </source>
</evidence>
<accession>A0A9X3MXI8</accession>
<dbReference type="GO" id="GO:0030894">
    <property type="term" value="C:replisome"/>
    <property type="evidence" value="ECO:0007669"/>
    <property type="project" value="TreeGrafter"/>
</dbReference>
<evidence type="ECO:0000256" key="7">
    <source>
        <dbReference type="ARBA" id="ARBA00023125"/>
    </source>
</evidence>
<dbReference type="Gene3D" id="3.40.50.300">
    <property type="entry name" value="P-loop containing nucleotide triphosphate hydrolases"/>
    <property type="match status" value="2"/>
</dbReference>
<evidence type="ECO:0000256" key="2">
    <source>
        <dbReference type="ARBA" id="ARBA00022723"/>
    </source>
</evidence>
<dbReference type="Pfam" id="PF00270">
    <property type="entry name" value="DEAD"/>
    <property type="match status" value="1"/>
</dbReference>
<dbReference type="InterPro" id="IPR032284">
    <property type="entry name" value="RecQ_Zn-bd"/>
</dbReference>
<dbReference type="CDD" id="cd17920">
    <property type="entry name" value="DEXHc_RecQ"/>
    <property type="match status" value="1"/>
</dbReference>
<evidence type="ECO:0000256" key="12">
    <source>
        <dbReference type="ARBA" id="ARBA00044550"/>
    </source>
</evidence>